<protein>
    <submittedName>
        <fullName evidence="2">Uncharacterized protein</fullName>
    </submittedName>
</protein>
<keyword evidence="1" id="KW-1133">Transmembrane helix</keyword>
<name>A0A2T0QLL3_9ACTN</name>
<keyword evidence="1" id="KW-0812">Transmembrane</keyword>
<evidence type="ECO:0000313" key="2">
    <source>
        <dbReference type="EMBL" id="PRY05316.1"/>
    </source>
</evidence>
<dbReference type="Proteomes" id="UP000238083">
    <property type="component" value="Unassembled WGS sequence"/>
</dbReference>
<proteinExistence type="predicted"/>
<sequence length="87" mass="10033">MARRIAMRWNQALRMALSSLLACRWQPVAIVYGPVRNARPPHLDPFSIRCEHLTPRGRGVSLVAMLVVIEFNMLVLLYFDDRRRATA</sequence>
<comment type="caution">
    <text evidence="2">The sequence shown here is derived from an EMBL/GenBank/DDBJ whole genome shotgun (WGS) entry which is preliminary data.</text>
</comment>
<reference evidence="2 3" key="1">
    <citation type="submission" date="2018-03" db="EMBL/GenBank/DDBJ databases">
        <title>Genomic Encyclopedia of Archaeal and Bacterial Type Strains, Phase II (KMG-II): from individual species to whole genera.</title>
        <authorList>
            <person name="Goeker M."/>
        </authorList>
    </citation>
    <scope>NUCLEOTIDE SEQUENCE [LARGE SCALE GENOMIC DNA]</scope>
    <source>
        <strain evidence="2 3">DSM 19711</strain>
    </source>
</reference>
<dbReference type="RefSeq" id="WP_146149630.1">
    <property type="nucleotide sequence ID" value="NZ_PVZF01000040.1"/>
</dbReference>
<feature type="transmembrane region" description="Helical" evidence="1">
    <location>
        <begin position="59"/>
        <end position="79"/>
    </location>
</feature>
<dbReference type="EMBL" id="PVZF01000040">
    <property type="protein sequence ID" value="PRY05316.1"/>
    <property type="molecule type" value="Genomic_DNA"/>
</dbReference>
<gene>
    <name evidence="2" type="ORF">CLV37_1403</name>
</gene>
<accession>A0A2T0QLL3</accession>
<dbReference type="AlphaFoldDB" id="A0A2T0QLL3"/>
<keyword evidence="1" id="KW-0472">Membrane</keyword>
<organism evidence="2 3">
    <name type="scientific">Kineococcus rhizosphaerae</name>
    <dbReference type="NCBI Taxonomy" id="559628"/>
    <lineage>
        <taxon>Bacteria</taxon>
        <taxon>Bacillati</taxon>
        <taxon>Actinomycetota</taxon>
        <taxon>Actinomycetes</taxon>
        <taxon>Kineosporiales</taxon>
        <taxon>Kineosporiaceae</taxon>
        <taxon>Kineococcus</taxon>
    </lineage>
</organism>
<evidence type="ECO:0000313" key="3">
    <source>
        <dbReference type="Proteomes" id="UP000238083"/>
    </source>
</evidence>
<evidence type="ECO:0000256" key="1">
    <source>
        <dbReference type="SAM" id="Phobius"/>
    </source>
</evidence>
<keyword evidence="3" id="KW-1185">Reference proteome</keyword>